<keyword evidence="2 7" id="KW-0597">Phosphoprotein</keyword>
<evidence type="ECO:0000256" key="7">
    <source>
        <dbReference type="PROSITE-ProRule" id="PRU00169"/>
    </source>
</evidence>
<dbReference type="Proteomes" id="UP000029108">
    <property type="component" value="Unassembled WGS sequence"/>
</dbReference>
<feature type="DNA-binding region" description="OmpR/PhoB-type" evidence="8">
    <location>
        <begin position="130"/>
        <end position="230"/>
    </location>
</feature>
<dbReference type="GO" id="GO:0032993">
    <property type="term" value="C:protein-DNA complex"/>
    <property type="evidence" value="ECO:0007669"/>
    <property type="project" value="TreeGrafter"/>
</dbReference>
<dbReference type="RefSeq" id="WP_033496556.1">
    <property type="nucleotide sequence ID" value="NZ_JDUU01000041.1"/>
</dbReference>
<accession>A0A086ZSV9</accession>
<reference evidence="11 12" key="1">
    <citation type="submission" date="2014-03" db="EMBL/GenBank/DDBJ databases">
        <title>Genomics of Bifidobacteria.</title>
        <authorList>
            <person name="Ventura M."/>
            <person name="Milani C."/>
            <person name="Lugli G.A."/>
        </authorList>
    </citation>
    <scope>NUCLEOTIDE SEQUENCE [LARGE SCALE GENOMIC DNA]</scope>
    <source>
        <strain evidence="11 12">DSM 23969</strain>
    </source>
</reference>
<dbReference type="Pfam" id="PF00072">
    <property type="entry name" value="Response_reg"/>
    <property type="match status" value="1"/>
</dbReference>
<dbReference type="GO" id="GO:0005829">
    <property type="term" value="C:cytosol"/>
    <property type="evidence" value="ECO:0007669"/>
    <property type="project" value="TreeGrafter"/>
</dbReference>
<gene>
    <name evidence="11" type="ORF">BBIA_2527</name>
</gene>
<dbReference type="InterPro" id="IPR016032">
    <property type="entry name" value="Sig_transdc_resp-reg_C-effctor"/>
</dbReference>
<dbReference type="AlphaFoldDB" id="A0A086ZSV9"/>
<dbReference type="EMBL" id="JGYN01000022">
    <property type="protein sequence ID" value="KFI49609.1"/>
    <property type="molecule type" value="Genomic_DNA"/>
</dbReference>
<dbReference type="Gene3D" id="3.40.50.2300">
    <property type="match status" value="1"/>
</dbReference>
<keyword evidence="3" id="KW-0902">Two-component regulatory system</keyword>
<comment type="caution">
    <text evidence="11">The sequence shown here is derived from an EMBL/GenBank/DDBJ whole genome shotgun (WGS) entry which is preliminary data.</text>
</comment>
<proteinExistence type="predicted"/>
<dbReference type="GO" id="GO:0000156">
    <property type="term" value="F:phosphorelay response regulator activity"/>
    <property type="evidence" value="ECO:0007669"/>
    <property type="project" value="TreeGrafter"/>
</dbReference>
<dbReference type="SUPFAM" id="SSF52172">
    <property type="entry name" value="CheY-like"/>
    <property type="match status" value="1"/>
</dbReference>
<evidence type="ECO:0000313" key="11">
    <source>
        <dbReference type="EMBL" id="KFI49609.1"/>
    </source>
</evidence>
<dbReference type="SMART" id="SM00448">
    <property type="entry name" value="REC"/>
    <property type="match status" value="1"/>
</dbReference>
<keyword evidence="6" id="KW-0804">Transcription</keyword>
<dbReference type="PANTHER" id="PTHR48111">
    <property type="entry name" value="REGULATOR OF RPOS"/>
    <property type="match status" value="1"/>
</dbReference>
<dbReference type="Gene3D" id="6.10.250.690">
    <property type="match status" value="1"/>
</dbReference>
<evidence type="ECO:0000256" key="6">
    <source>
        <dbReference type="ARBA" id="ARBA00023163"/>
    </source>
</evidence>
<dbReference type="SUPFAM" id="SSF46894">
    <property type="entry name" value="C-terminal effector domain of the bipartite response regulators"/>
    <property type="match status" value="1"/>
</dbReference>
<keyword evidence="5 8" id="KW-0238">DNA-binding</keyword>
<dbReference type="InterPro" id="IPR001867">
    <property type="entry name" value="OmpR/PhoB-type_DNA-bd"/>
</dbReference>
<evidence type="ECO:0000256" key="2">
    <source>
        <dbReference type="ARBA" id="ARBA00022553"/>
    </source>
</evidence>
<feature type="domain" description="Response regulatory" evidence="9">
    <location>
        <begin position="3"/>
        <end position="117"/>
    </location>
</feature>
<protein>
    <submittedName>
        <fullName evidence="11">Winged helix family two component transcriptional regulator</fullName>
    </submittedName>
</protein>
<dbReference type="OrthoDB" id="9812490at2"/>
<dbReference type="PROSITE" id="PS51755">
    <property type="entry name" value="OMPR_PHOB"/>
    <property type="match status" value="1"/>
</dbReference>
<evidence type="ECO:0000256" key="4">
    <source>
        <dbReference type="ARBA" id="ARBA00023015"/>
    </source>
</evidence>
<dbReference type="InterPro" id="IPR001789">
    <property type="entry name" value="Sig_transdc_resp-reg_receiver"/>
</dbReference>
<dbReference type="Gene3D" id="1.10.10.10">
    <property type="entry name" value="Winged helix-like DNA-binding domain superfamily/Winged helix DNA-binding domain"/>
    <property type="match status" value="1"/>
</dbReference>
<dbReference type="PROSITE" id="PS50110">
    <property type="entry name" value="RESPONSE_REGULATORY"/>
    <property type="match status" value="1"/>
</dbReference>
<comment type="subcellular location">
    <subcellularLocation>
        <location evidence="1">Cytoplasm</location>
    </subcellularLocation>
</comment>
<evidence type="ECO:0000313" key="12">
    <source>
        <dbReference type="Proteomes" id="UP000029108"/>
    </source>
</evidence>
<dbReference type="PANTHER" id="PTHR48111:SF22">
    <property type="entry name" value="REGULATOR OF RPOS"/>
    <property type="match status" value="1"/>
</dbReference>
<evidence type="ECO:0000256" key="3">
    <source>
        <dbReference type="ARBA" id="ARBA00023012"/>
    </source>
</evidence>
<dbReference type="CDD" id="cd00383">
    <property type="entry name" value="trans_reg_C"/>
    <property type="match status" value="1"/>
</dbReference>
<dbReference type="GO" id="GO:0006355">
    <property type="term" value="P:regulation of DNA-templated transcription"/>
    <property type="evidence" value="ECO:0007669"/>
    <property type="project" value="InterPro"/>
</dbReference>
<name>A0A086ZSV9_9BIFI</name>
<feature type="domain" description="OmpR/PhoB-type" evidence="10">
    <location>
        <begin position="130"/>
        <end position="230"/>
    </location>
</feature>
<evidence type="ECO:0000256" key="1">
    <source>
        <dbReference type="ARBA" id="ARBA00004496"/>
    </source>
</evidence>
<evidence type="ECO:0000256" key="5">
    <source>
        <dbReference type="ARBA" id="ARBA00023125"/>
    </source>
</evidence>
<dbReference type="InterPro" id="IPR039420">
    <property type="entry name" value="WalR-like"/>
</dbReference>
<dbReference type="InterPro" id="IPR036388">
    <property type="entry name" value="WH-like_DNA-bd_sf"/>
</dbReference>
<dbReference type="GO" id="GO:0000976">
    <property type="term" value="F:transcription cis-regulatory region binding"/>
    <property type="evidence" value="ECO:0007669"/>
    <property type="project" value="TreeGrafter"/>
</dbReference>
<dbReference type="SMART" id="SM00862">
    <property type="entry name" value="Trans_reg_C"/>
    <property type="match status" value="1"/>
</dbReference>
<dbReference type="STRING" id="1437608.GCA_000771645_02170"/>
<organism evidence="11 12">
    <name type="scientific">Bifidobacterium biavatii DSM 23969</name>
    <dbReference type="NCBI Taxonomy" id="1437608"/>
    <lineage>
        <taxon>Bacteria</taxon>
        <taxon>Bacillati</taxon>
        <taxon>Actinomycetota</taxon>
        <taxon>Actinomycetes</taxon>
        <taxon>Bifidobacteriales</taxon>
        <taxon>Bifidobacteriaceae</taxon>
        <taxon>Bifidobacterium</taxon>
    </lineage>
</organism>
<evidence type="ECO:0000256" key="8">
    <source>
        <dbReference type="PROSITE-ProRule" id="PRU01091"/>
    </source>
</evidence>
<keyword evidence="12" id="KW-1185">Reference proteome</keyword>
<keyword evidence="4" id="KW-0805">Transcription regulation</keyword>
<dbReference type="InterPro" id="IPR011006">
    <property type="entry name" value="CheY-like_superfamily"/>
</dbReference>
<evidence type="ECO:0000259" key="10">
    <source>
        <dbReference type="PROSITE" id="PS51755"/>
    </source>
</evidence>
<sequence length="234" mass="25369">MARLLLVEDEDRMAQAIAELLRREGHEVDVCGDGESGAQAIRERAYDTMILDVMLPGRSGTSLAAMTRDLGLATPIIMLTAKTSVDDKVAGLDSGADDYLTKPFAVPELLARVRAQLRRVGALDGPAMRTRPRTFADLSWDASSLTLRCTASGQSATLSQRESALFETLLDHPGQVLSRDQLRSAAWPQADGGDYNSVEVYCSFLRRKLAFVGSSVHIKAVRGLGYVLRDGKDG</sequence>
<feature type="modified residue" description="4-aspartylphosphate" evidence="7">
    <location>
        <position position="52"/>
    </location>
</feature>
<evidence type="ECO:0000259" key="9">
    <source>
        <dbReference type="PROSITE" id="PS50110"/>
    </source>
</evidence>
<dbReference type="Pfam" id="PF00486">
    <property type="entry name" value="Trans_reg_C"/>
    <property type="match status" value="1"/>
</dbReference>
<dbReference type="eggNOG" id="COG0745">
    <property type="taxonomic scope" value="Bacteria"/>
</dbReference>